<proteinExistence type="predicted"/>
<gene>
    <name evidence="1" type="ORF">A2008_06895</name>
</gene>
<reference evidence="1 2" key="1">
    <citation type="journal article" date="2016" name="Nat. Commun.">
        <title>Thousands of microbial genomes shed light on interconnected biogeochemical processes in an aquifer system.</title>
        <authorList>
            <person name="Anantharaman K."/>
            <person name="Brown C.T."/>
            <person name="Hug L.A."/>
            <person name="Sharon I."/>
            <person name="Castelle C.J."/>
            <person name="Probst A.J."/>
            <person name="Thomas B.C."/>
            <person name="Singh A."/>
            <person name="Wilkins M.J."/>
            <person name="Karaoz U."/>
            <person name="Brodie E.L."/>
            <person name="Williams K.H."/>
            <person name="Hubbard S.S."/>
            <person name="Banfield J.F."/>
        </authorList>
    </citation>
    <scope>NUCLEOTIDE SEQUENCE [LARGE SCALE GENOMIC DNA]</scope>
</reference>
<accession>A0A1F7WM97</accession>
<evidence type="ECO:0008006" key="3">
    <source>
        <dbReference type="Google" id="ProtNLM"/>
    </source>
</evidence>
<dbReference type="EMBL" id="MGFH01000152">
    <property type="protein sequence ID" value="OGM03963.1"/>
    <property type="molecule type" value="Genomic_DNA"/>
</dbReference>
<protein>
    <recommendedName>
        <fullName evidence="3">PorV/PorQ family protein</fullName>
    </recommendedName>
</protein>
<organism evidence="1 2">
    <name type="scientific">Candidatus Wallbacteria bacterium GWC2_49_35</name>
    <dbReference type="NCBI Taxonomy" id="1817813"/>
    <lineage>
        <taxon>Bacteria</taxon>
        <taxon>Candidatus Walliibacteriota</taxon>
    </lineage>
</organism>
<dbReference type="AlphaFoldDB" id="A0A1F7WM97"/>
<dbReference type="Proteomes" id="UP000178735">
    <property type="component" value="Unassembled WGS sequence"/>
</dbReference>
<evidence type="ECO:0000313" key="2">
    <source>
        <dbReference type="Proteomes" id="UP000178735"/>
    </source>
</evidence>
<evidence type="ECO:0000313" key="1">
    <source>
        <dbReference type="EMBL" id="OGM03963.1"/>
    </source>
</evidence>
<dbReference type="NCBIfam" id="NF033709">
    <property type="entry name" value="PorV_fam"/>
    <property type="match status" value="1"/>
</dbReference>
<dbReference type="SUPFAM" id="SSF56935">
    <property type="entry name" value="Porins"/>
    <property type="match status" value="1"/>
</dbReference>
<dbReference type="Gene3D" id="2.40.160.60">
    <property type="entry name" value="Outer membrane protein transport protein (OMPP1/FadL/TodX)"/>
    <property type="match status" value="1"/>
</dbReference>
<comment type="caution">
    <text evidence="1">The sequence shown here is derived from an EMBL/GenBank/DDBJ whole genome shotgun (WGS) entry which is preliminary data.</text>
</comment>
<name>A0A1F7WM97_9BACT</name>
<sequence length="313" mass="33779">MRSDILKKVIPVIALALLIVAATGSGAIAGSAGGAAAYLKMGVSARALGMGEAFSAVADDASAAYYNPAGIGTLEKREFHTMHAMLSLDRKLDFANYVMPDPKRKGVWAFSWTRFGVDEIPETRVDGLGNPVLDANGNVRIFSYFSDVENNYSLTFGRKINPKRSYGGSLKLLSHSLFDASAKGFGLDLGGRYKTDEKTHIGLVLKNLGASLKWSGSSTVTDTIPVTGVAGISYQWKPKVLTALDLEKTANEDFKVKFGVEGKVSENIALRAGVNNKKLAVGAGFSSREWHFDYAFYDEELGSNQRISAGRRF</sequence>
<dbReference type="STRING" id="1817813.A2008_06895"/>